<proteinExistence type="predicted"/>
<dbReference type="Gene3D" id="2.30.110.10">
    <property type="entry name" value="Electron Transport, Fmn-binding Protein, Chain A"/>
    <property type="match status" value="1"/>
</dbReference>
<dbReference type="InterPro" id="IPR012349">
    <property type="entry name" value="Split_barrel_FMN-bd"/>
</dbReference>
<dbReference type="AlphaFoldDB" id="A0A7H0LIS4"/>
<reference evidence="1 2" key="1">
    <citation type="submission" date="2020-09" db="EMBL/GenBank/DDBJ databases">
        <title>Sphingomonas sp., a new species isolated from pork steak.</title>
        <authorList>
            <person name="Heidler von Heilborn D."/>
        </authorList>
    </citation>
    <scope>NUCLEOTIDE SEQUENCE [LARGE SCALE GENOMIC DNA]</scope>
    <source>
        <strain evidence="2">S8-3T</strain>
    </source>
</reference>
<accession>A0A7H0LIS4</accession>
<keyword evidence="2" id="KW-1185">Reference proteome</keyword>
<dbReference type="RefSeq" id="WP_187761888.1">
    <property type="nucleotide sequence ID" value="NZ_CP061038.1"/>
</dbReference>
<sequence length="203" mass="22767">MAGRYQPLHPQDIAQLIRDHPLAFVVSGWSGSPTATSLPLLAETDTDGHIVSLLGHFARANPQLRSLKQDPRALILFQGPQGYISPEGLSNRDWAPTWNYATLQFETEIMLVPEANDDALVRLIATMEEGRDPPWTQAEMGARYEKLARHVVAFRATVRSARAIFKLGQDERRETFGEIMNWLEDSPLRQLMAVQNPDAHDVG</sequence>
<dbReference type="Pfam" id="PF04299">
    <property type="entry name" value="FMN_bind_2"/>
    <property type="match status" value="1"/>
</dbReference>
<organism evidence="1 2">
    <name type="scientific">Sphingomonas alpina</name>
    <dbReference type="NCBI Taxonomy" id="653931"/>
    <lineage>
        <taxon>Bacteria</taxon>
        <taxon>Pseudomonadati</taxon>
        <taxon>Pseudomonadota</taxon>
        <taxon>Alphaproteobacteria</taxon>
        <taxon>Sphingomonadales</taxon>
        <taxon>Sphingomonadaceae</taxon>
        <taxon>Sphingomonas</taxon>
    </lineage>
</organism>
<evidence type="ECO:0000313" key="2">
    <source>
        <dbReference type="Proteomes" id="UP000516148"/>
    </source>
</evidence>
<evidence type="ECO:0000313" key="1">
    <source>
        <dbReference type="EMBL" id="QNQ09577.1"/>
    </source>
</evidence>
<dbReference type="SUPFAM" id="SSF50475">
    <property type="entry name" value="FMN-binding split barrel"/>
    <property type="match status" value="1"/>
</dbReference>
<dbReference type="PANTHER" id="PTHR35802">
    <property type="entry name" value="PROTEASE SYNTHASE AND SPORULATION PROTEIN PAI 2"/>
    <property type="match status" value="1"/>
</dbReference>
<dbReference type="PANTHER" id="PTHR35802:SF1">
    <property type="entry name" value="PROTEASE SYNTHASE AND SPORULATION PROTEIN PAI 2"/>
    <property type="match status" value="1"/>
</dbReference>
<name>A0A7H0LIS4_9SPHN</name>
<dbReference type="InterPro" id="IPR007396">
    <property type="entry name" value="TR_PAI2-type"/>
</dbReference>
<protein>
    <submittedName>
        <fullName evidence="1">FMN-binding negative transcriptional regulator</fullName>
    </submittedName>
</protein>
<dbReference type="Proteomes" id="UP000516148">
    <property type="component" value="Chromosome"/>
</dbReference>
<dbReference type="EMBL" id="CP061038">
    <property type="protein sequence ID" value="QNQ09577.1"/>
    <property type="molecule type" value="Genomic_DNA"/>
</dbReference>
<dbReference type="PIRSF" id="PIRSF010372">
    <property type="entry name" value="PaiB"/>
    <property type="match status" value="1"/>
</dbReference>
<dbReference type="KEGG" id="spap:H3Z74_23615"/>
<gene>
    <name evidence="1" type="ORF">H3Z74_23615</name>
</gene>